<dbReference type="PANTHER" id="PTHR43975">
    <property type="entry name" value="ZGC:101858"/>
    <property type="match status" value="1"/>
</dbReference>
<dbReference type="PRINTS" id="PR00080">
    <property type="entry name" value="SDRFAMILY"/>
</dbReference>
<organism evidence="3 4">
    <name type="scientific">Mythimna separata</name>
    <name type="common">Oriental armyworm</name>
    <name type="synonym">Pseudaletia separata</name>
    <dbReference type="NCBI Taxonomy" id="271217"/>
    <lineage>
        <taxon>Eukaryota</taxon>
        <taxon>Metazoa</taxon>
        <taxon>Ecdysozoa</taxon>
        <taxon>Arthropoda</taxon>
        <taxon>Hexapoda</taxon>
        <taxon>Insecta</taxon>
        <taxon>Pterygota</taxon>
        <taxon>Neoptera</taxon>
        <taxon>Endopterygota</taxon>
        <taxon>Lepidoptera</taxon>
        <taxon>Glossata</taxon>
        <taxon>Ditrysia</taxon>
        <taxon>Noctuoidea</taxon>
        <taxon>Noctuidae</taxon>
        <taxon>Noctuinae</taxon>
        <taxon>Hadenini</taxon>
        <taxon>Mythimna</taxon>
    </lineage>
</organism>
<evidence type="ECO:0000256" key="1">
    <source>
        <dbReference type="ARBA" id="ARBA00023002"/>
    </source>
</evidence>
<dbReference type="FunFam" id="3.40.50.720:FF:000084">
    <property type="entry name" value="Short-chain dehydrogenase reductase"/>
    <property type="match status" value="1"/>
</dbReference>
<dbReference type="SUPFAM" id="SSF51735">
    <property type="entry name" value="NAD(P)-binding Rossmann-fold domains"/>
    <property type="match status" value="1"/>
</dbReference>
<gene>
    <name evidence="3" type="ORF">PYW07_001925</name>
</gene>
<evidence type="ECO:0000259" key="2">
    <source>
        <dbReference type="SMART" id="SM00822"/>
    </source>
</evidence>
<dbReference type="EMBL" id="JARGEI010000013">
    <property type="protein sequence ID" value="KAJ8721150.1"/>
    <property type="molecule type" value="Genomic_DNA"/>
</dbReference>
<dbReference type="GO" id="GO:0006629">
    <property type="term" value="P:lipid metabolic process"/>
    <property type="evidence" value="ECO:0007669"/>
    <property type="project" value="UniProtKB-ARBA"/>
</dbReference>
<sequence>MDVDFTNKVVLVTGASAGIGESTALLFAKLGAKLSLVGRNEANLRAVAAKCEKQKGVKPLAIVADLGTDEGVEKTAKQTLDHFKRLDVLVNNAAIGARTNIMQTDMATFDEVFRIDVRGVYNLTRLLVPALIETKGNIVNISSVAATMVAVGSLPYGMAKAALDHFSRLIALELAPKGVRVNTVSPGITVSDFVKRMTGYSEAEYKAWLATSSQLIPMGEVCQGDDIARMIVHLASENSRLVTGTTVVVDGGIRFTSTSNLITQQIK</sequence>
<feature type="domain" description="Ketoreductase" evidence="2">
    <location>
        <begin position="8"/>
        <end position="187"/>
    </location>
</feature>
<dbReference type="InterPro" id="IPR002347">
    <property type="entry name" value="SDR_fam"/>
</dbReference>
<dbReference type="Pfam" id="PF13561">
    <property type="entry name" value="adh_short_C2"/>
    <property type="match status" value="1"/>
</dbReference>
<dbReference type="PROSITE" id="PS00061">
    <property type="entry name" value="ADH_SHORT"/>
    <property type="match status" value="1"/>
</dbReference>
<dbReference type="AlphaFoldDB" id="A0AAD8DSX7"/>
<dbReference type="SMART" id="SM00822">
    <property type="entry name" value="PKS_KR"/>
    <property type="match status" value="1"/>
</dbReference>
<evidence type="ECO:0000313" key="4">
    <source>
        <dbReference type="Proteomes" id="UP001231518"/>
    </source>
</evidence>
<proteinExistence type="predicted"/>
<accession>A0AAD8DSX7</accession>
<evidence type="ECO:0000313" key="3">
    <source>
        <dbReference type="EMBL" id="KAJ8721150.1"/>
    </source>
</evidence>
<dbReference type="Gene3D" id="3.40.50.720">
    <property type="entry name" value="NAD(P)-binding Rossmann-like Domain"/>
    <property type="match status" value="1"/>
</dbReference>
<keyword evidence="4" id="KW-1185">Reference proteome</keyword>
<comment type="caution">
    <text evidence="3">The sequence shown here is derived from an EMBL/GenBank/DDBJ whole genome shotgun (WGS) entry which is preliminary data.</text>
</comment>
<name>A0AAD8DSX7_MYTSE</name>
<dbReference type="InterPro" id="IPR036291">
    <property type="entry name" value="NAD(P)-bd_dom_sf"/>
</dbReference>
<dbReference type="PRINTS" id="PR00081">
    <property type="entry name" value="GDHRDH"/>
</dbReference>
<protein>
    <recommendedName>
        <fullName evidence="2">Ketoreductase domain-containing protein</fullName>
    </recommendedName>
</protein>
<dbReference type="InterPro" id="IPR057326">
    <property type="entry name" value="KR_dom"/>
</dbReference>
<dbReference type="GO" id="GO:0016491">
    <property type="term" value="F:oxidoreductase activity"/>
    <property type="evidence" value="ECO:0007669"/>
    <property type="project" value="UniProtKB-KW"/>
</dbReference>
<reference evidence="3" key="1">
    <citation type="submission" date="2023-03" db="EMBL/GenBank/DDBJ databases">
        <title>Chromosome-level genomes of two armyworms, Mythimna separata and Mythimna loreyi, provide insights into the biosynthesis and reception of sex pheromones.</title>
        <authorList>
            <person name="Zhao H."/>
        </authorList>
    </citation>
    <scope>NUCLEOTIDE SEQUENCE</scope>
    <source>
        <strain evidence="3">BeijingLab</strain>
        <tissue evidence="3">Pupa</tissue>
    </source>
</reference>
<dbReference type="Proteomes" id="UP001231518">
    <property type="component" value="Chromosome 12"/>
</dbReference>
<keyword evidence="1" id="KW-0560">Oxidoreductase</keyword>
<dbReference type="PANTHER" id="PTHR43975:SF2">
    <property type="entry name" value="EG:BACR7A4.14 PROTEIN-RELATED"/>
    <property type="match status" value="1"/>
</dbReference>
<dbReference type="InterPro" id="IPR020904">
    <property type="entry name" value="Sc_DH/Rdtase_CS"/>
</dbReference>